<organism evidence="1 2">
    <name type="scientific">Hymenoscyphus albidus</name>
    <dbReference type="NCBI Taxonomy" id="595503"/>
    <lineage>
        <taxon>Eukaryota</taxon>
        <taxon>Fungi</taxon>
        <taxon>Dikarya</taxon>
        <taxon>Ascomycota</taxon>
        <taxon>Pezizomycotina</taxon>
        <taxon>Leotiomycetes</taxon>
        <taxon>Helotiales</taxon>
        <taxon>Helotiaceae</taxon>
        <taxon>Hymenoscyphus</taxon>
    </lineage>
</organism>
<dbReference type="EMBL" id="CAJVRM010000143">
    <property type="protein sequence ID" value="CAG8975593.1"/>
    <property type="molecule type" value="Genomic_DNA"/>
</dbReference>
<name>A0A9N9LK71_9HELO</name>
<accession>A0A9N9LK71</accession>
<dbReference type="Proteomes" id="UP000701801">
    <property type="component" value="Unassembled WGS sequence"/>
</dbReference>
<keyword evidence="2" id="KW-1185">Reference proteome</keyword>
<proteinExistence type="predicted"/>
<reference evidence="1" key="1">
    <citation type="submission" date="2021-07" db="EMBL/GenBank/DDBJ databases">
        <authorList>
            <person name="Durling M."/>
        </authorList>
    </citation>
    <scope>NUCLEOTIDE SEQUENCE</scope>
</reference>
<protein>
    <submittedName>
        <fullName evidence="1">Uncharacterized protein</fullName>
    </submittedName>
</protein>
<comment type="caution">
    <text evidence="1">The sequence shown here is derived from an EMBL/GenBank/DDBJ whole genome shotgun (WGS) entry which is preliminary data.</text>
</comment>
<dbReference type="AlphaFoldDB" id="A0A9N9LK71"/>
<gene>
    <name evidence="1" type="ORF">HYALB_00006800</name>
</gene>
<evidence type="ECO:0000313" key="2">
    <source>
        <dbReference type="Proteomes" id="UP000701801"/>
    </source>
</evidence>
<dbReference type="OrthoDB" id="3515611at2759"/>
<sequence>MATPNPPSPPLPTREQCFSLSEAQCHKILMHRDPNNERANKNWELVHQPELVRLYMTMISFPQIRDYMKQKLDYCYKTYANRYKDWHLPVDRCEREQAVRELFALVSDSSNYQTATSSLSTSASRLPIRPLQPHPNTPLPQIPQRAPYSVPTDFLFPANRRRNVRDSDQMSIATTASSATWSSGSAQSYYSHQDDTFSNPRFSISTFNSSLSSGSQVSMPPTFHGRGPLKPPKHDYRYGCWNDELRVIPCGKDHSQLRWNIPFSTCHICGFSQWHALMLQARSLDLATFTSAMMSLSSECKPDFAGNHSLHFLMAAGVSMEYFTQPMTDISCRQNAFGQNPLHVLDPQDLDDDLIGFLEWFKAREHPKGLLLTQRDIKGRTPMHYLLRRPLERSMYTKILKVFPYEHHQLRTFDTNGRNALMLMKRAAAELKMKSPAEYHLLQAGIADTEQYQASGDNTQHGDRNLYGFHDIARGARGTSYLMGNFFECRICQQTNSHSNSYLDQMICACKFGRDRNGPDESGMTAAHALVTQERVNNDPEMTPETPAQTAQLLKVLIPPHDRTLREILHVLDRDGNSLVHNIAVRGLDELLQYVLGLEEQSRRRSMVNACSRNPKGHSVSVLAAVLAKIEDTIASIKVTHVTGDSRVKTNLVEKSHRLTKIKHILLREGAEVHPTITTRWQICWPS</sequence>
<evidence type="ECO:0000313" key="1">
    <source>
        <dbReference type="EMBL" id="CAG8975593.1"/>
    </source>
</evidence>